<dbReference type="EMBL" id="AGCI01000092">
    <property type="protein sequence ID" value="EHM39567.1"/>
    <property type="molecule type" value="Genomic_DNA"/>
</dbReference>
<comment type="caution">
    <text evidence="2">The sequence shown here is derived from an EMBL/GenBank/DDBJ whole genome shotgun (WGS) entry which is preliminary data.</text>
</comment>
<name>G9YBC7_HAFAL</name>
<evidence type="ECO:0000256" key="1">
    <source>
        <dbReference type="SAM" id="MobiDB-lite"/>
    </source>
</evidence>
<sequence length="120" mass="13613">MISSHFPFNRNLIFMALHLLVSTEGNLFSKLCFGKLRAHLMPFLSALILITSLHSADVDISKIASQNAQNYSQLTSDLHDVREALILSVRESRREERDEDRHEIVAPAEHSEAEDISRLS</sequence>
<protein>
    <submittedName>
        <fullName evidence="2">Uncharacterized protein</fullName>
    </submittedName>
</protein>
<accession>G9YBC7</accession>
<dbReference type="AlphaFoldDB" id="G9YBC7"/>
<proteinExistence type="predicted"/>
<evidence type="ECO:0000313" key="2">
    <source>
        <dbReference type="EMBL" id="EHM39567.1"/>
    </source>
</evidence>
<gene>
    <name evidence="2" type="ORF">HMPREF0454_03906</name>
</gene>
<organism evidence="2 3">
    <name type="scientific">Hafnia alvei ATCC 51873</name>
    <dbReference type="NCBI Taxonomy" id="1002364"/>
    <lineage>
        <taxon>Bacteria</taxon>
        <taxon>Pseudomonadati</taxon>
        <taxon>Pseudomonadota</taxon>
        <taxon>Gammaproteobacteria</taxon>
        <taxon>Enterobacterales</taxon>
        <taxon>Hafniaceae</taxon>
        <taxon>Hafnia</taxon>
    </lineage>
</organism>
<reference evidence="2 3" key="1">
    <citation type="submission" date="2011-08" db="EMBL/GenBank/DDBJ databases">
        <authorList>
            <person name="Weinstock G."/>
            <person name="Sodergren E."/>
            <person name="Clifton S."/>
            <person name="Fulton L."/>
            <person name="Fulton B."/>
            <person name="Courtney L."/>
            <person name="Fronick C."/>
            <person name="Harrison M."/>
            <person name="Strong C."/>
            <person name="Farmer C."/>
            <person name="Delahaunty K."/>
            <person name="Markovic C."/>
            <person name="Hall O."/>
            <person name="Minx P."/>
            <person name="Tomlinson C."/>
            <person name="Mitreva M."/>
            <person name="Hou S."/>
            <person name="Chen J."/>
            <person name="Wollam A."/>
            <person name="Pepin K.H."/>
            <person name="Johnson M."/>
            <person name="Bhonagiri V."/>
            <person name="Zhang X."/>
            <person name="Suruliraj S."/>
            <person name="Warren W."/>
            <person name="Chinwalla A."/>
            <person name="Mardis E.R."/>
            <person name="Wilson R.K."/>
        </authorList>
    </citation>
    <scope>NUCLEOTIDE SEQUENCE [LARGE SCALE GENOMIC DNA]</scope>
    <source>
        <strain evidence="2 3">ATCC 51873</strain>
    </source>
</reference>
<dbReference type="HOGENOM" id="CLU_2046369_0_0_6"/>
<evidence type="ECO:0000313" key="3">
    <source>
        <dbReference type="Proteomes" id="UP000005959"/>
    </source>
</evidence>
<dbReference type="PATRIC" id="fig|1002364.3.peg.3523"/>
<dbReference type="Proteomes" id="UP000005959">
    <property type="component" value="Unassembled WGS sequence"/>
</dbReference>
<feature type="region of interest" description="Disordered" evidence="1">
    <location>
        <begin position="92"/>
        <end position="120"/>
    </location>
</feature>